<evidence type="ECO:0000313" key="2">
    <source>
        <dbReference type="EMBL" id="TFK23897.1"/>
    </source>
</evidence>
<reference evidence="2 3" key="1">
    <citation type="journal article" date="2019" name="Nat. Ecol. Evol.">
        <title>Megaphylogeny resolves global patterns of mushroom evolution.</title>
        <authorList>
            <person name="Varga T."/>
            <person name="Krizsan K."/>
            <person name="Foldi C."/>
            <person name="Dima B."/>
            <person name="Sanchez-Garcia M."/>
            <person name="Sanchez-Ramirez S."/>
            <person name="Szollosi G.J."/>
            <person name="Szarkandi J.G."/>
            <person name="Papp V."/>
            <person name="Albert L."/>
            <person name="Andreopoulos W."/>
            <person name="Angelini C."/>
            <person name="Antonin V."/>
            <person name="Barry K.W."/>
            <person name="Bougher N.L."/>
            <person name="Buchanan P."/>
            <person name="Buyck B."/>
            <person name="Bense V."/>
            <person name="Catcheside P."/>
            <person name="Chovatia M."/>
            <person name="Cooper J."/>
            <person name="Damon W."/>
            <person name="Desjardin D."/>
            <person name="Finy P."/>
            <person name="Geml J."/>
            <person name="Haridas S."/>
            <person name="Hughes K."/>
            <person name="Justo A."/>
            <person name="Karasinski D."/>
            <person name="Kautmanova I."/>
            <person name="Kiss B."/>
            <person name="Kocsube S."/>
            <person name="Kotiranta H."/>
            <person name="LaButti K.M."/>
            <person name="Lechner B.E."/>
            <person name="Liimatainen K."/>
            <person name="Lipzen A."/>
            <person name="Lukacs Z."/>
            <person name="Mihaltcheva S."/>
            <person name="Morgado L.N."/>
            <person name="Niskanen T."/>
            <person name="Noordeloos M.E."/>
            <person name="Ohm R.A."/>
            <person name="Ortiz-Santana B."/>
            <person name="Ovrebo C."/>
            <person name="Racz N."/>
            <person name="Riley R."/>
            <person name="Savchenko A."/>
            <person name="Shiryaev A."/>
            <person name="Soop K."/>
            <person name="Spirin V."/>
            <person name="Szebenyi C."/>
            <person name="Tomsovsky M."/>
            <person name="Tulloss R.E."/>
            <person name="Uehling J."/>
            <person name="Grigoriev I.V."/>
            <person name="Vagvolgyi C."/>
            <person name="Papp T."/>
            <person name="Martin F.M."/>
            <person name="Miettinen O."/>
            <person name="Hibbett D.S."/>
            <person name="Nagy L.G."/>
        </authorList>
    </citation>
    <scope>NUCLEOTIDE SEQUENCE [LARGE SCALE GENOMIC DNA]</scope>
    <source>
        <strain evidence="2 3">CBS 121175</strain>
    </source>
</reference>
<dbReference type="EMBL" id="ML210210">
    <property type="protein sequence ID" value="TFK23897.1"/>
    <property type="molecule type" value="Genomic_DNA"/>
</dbReference>
<proteinExistence type="predicted"/>
<dbReference type="Proteomes" id="UP000307440">
    <property type="component" value="Unassembled WGS sequence"/>
</dbReference>
<feature type="region of interest" description="Disordered" evidence="1">
    <location>
        <begin position="23"/>
        <end position="70"/>
    </location>
</feature>
<accession>A0A5C3KUC0</accession>
<dbReference type="AlphaFoldDB" id="A0A5C3KUC0"/>
<protein>
    <submittedName>
        <fullName evidence="2">Uncharacterized protein</fullName>
    </submittedName>
</protein>
<feature type="compositionally biased region" description="Polar residues" evidence="1">
    <location>
        <begin position="39"/>
        <end position="63"/>
    </location>
</feature>
<organism evidence="2 3">
    <name type="scientific">Coprinopsis marcescibilis</name>
    <name type="common">Agaric fungus</name>
    <name type="synonym">Psathyrella marcescibilis</name>
    <dbReference type="NCBI Taxonomy" id="230819"/>
    <lineage>
        <taxon>Eukaryota</taxon>
        <taxon>Fungi</taxon>
        <taxon>Dikarya</taxon>
        <taxon>Basidiomycota</taxon>
        <taxon>Agaricomycotina</taxon>
        <taxon>Agaricomycetes</taxon>
        <taxon>Agaricomycetidae</taxon>
        <taxon>Agaricales</taxon>
        <taxon>Agaricineae</taxon>
        <taxon>Psathyrellaceae</taxon>
        <taxon>Coprinopsis</taxon>
    </lineage>
</organism>
<evidence type="ECO:0000256" key="1">
    <source>
        <dbReference type="SAM" id="MobiDB-lite"/>
    </source>
</evidence>
<sequence>MWWSIWTKIDAFVPNGFLIVLSSVPGHHRPPPHGRKHQAVQQSRGPPQLSPPNTTRTSLIPSKSNKRQYA</sequence>
<evidence type="ECO:0000313" key="3">
    <source>
        <dbReference type="Proteomes" id="UP000307440"/>
    </source>
</evidence>
<gene>
    <name evidence="2" type="ORF">FA15DRAFT_443254</name>
</gene>
<name>A0A5C3KUC0_COPMA</name>
<feature type="compositionally biased region" description="Basic residues" evidence="1">
    <location>
        <begin position="26"/>
        <end position="38"/>
    </location>
</feature>
<keyword evidence="3" id="KW-1185">Reference proteome</keyword>